<protein>
    <recommendedName>
        <fullName evidence="1">WD-like domain-containing protein</fullName>
    </recommendedName>
</protein>
<feature type="domain" description="WD-like" evidence="1">
    <location>
        <begin position="11"/>
        <end position="101"/>
    </location>
</feature>
<keyword evidence="3" id="KW-1185">Reference proteome</keyword>
<dbReference type="EMBL" id="JARKIB010000121">
    <property type="protein sequence ID" value="KAJ7736474.1"/>
    <property type="molecule type" value="Genomic_DNA"/>
</dbReference>
<name>A0AAD7I8U8_9AGAR</name>
<evidence type="ECO:0000313" key="2">
    <source>
        <dbReference type="EMBL" id="KAJ7736474.1"/>
    </source>
</evidence>
<organism evidence="2 3">
    <name type="scientific">Mycena metata</name>
    <dbReference type="NCBI Taxonomy" id="1033252"/>
    <lineage>
        <taxon>Eukaryota</taxon>
        <taxon>Fungi</taxon>
        <taxon>Dikarya</taxon>
        <taxon>Basidiomycota</taxon>
        <taxon>Agaricomycotina</taxon>
        <taxon>Agaricomycetes</taxon>
        <taxon>Agaricomycetidae</taxon>
        <taxon>Agaricales</taxon>
        <taxon>Marasmiineae</taxon>
        <taxon>Mycenaceae</taxon>
        <taxon>Mycena</taxon>
    </lineage>
</organism>
<dbReference type="Proteomes" id="UP001215598">
    <property type="component" value="Unassembled WGS sequence"/>
</dbReference>
<gene>
    <name evidence="2" type="ORF">B0H16DRAFT_1326569</name>
</gene>
<comment type="caution">
    <text evidence="2">The sequence shown here is derived from an EMBL/GenBank/DDBJ whole genome shotgun (WGS) entry which is preliminary data.</text>
</comment>
<proteinExistence type="predicted"/>
<reference evidence="2" key="1">
    <citation type="submission" date="2023-03" db="EMBL/GenBank/DDBJ databases">
        <title>Massive genome expansion in bonnet fungi (Mycena s.s.) driven by repeated elements and novel gene families across ecological guilds.</title>
        <authorList>
            <consortium name="Lawrence Berkeley National Laboratory"/>
            <person name="Harder C.B."/>
            <person name="Miyauchi S."/>
            <person name="Viragh M."/>
            <person name="Kuo A."/>
            <person name="Thoen E."/>
            <person name="Andreopoulos B."/>
            <person name="Lu D."/>
            <person name="Skrede I."/>
            <person name="Drula E."/>
            <person name="Henrissat B."/>
            <person name="Morin E."/>
            <person name="Kohler A."/>
            <person name="Barry K."/>
            <person name="LaButti K."/>
            <person name="Morin E."/>
            <person name="Salamov A."/>
            <person name="Lipzen A."/>
            <person name="Mereny Z."/>
            <person name="Hegedus B."/>
            <person name="Baldrian P."/>
            <person name="Stursova M."/>
            <person name="Weitz H."/>
            <person name="Taylor A."/>
            <person name="Grigoriev I.V."/>
            <person name="Nagy L.G."/>
            <person name="Martin F."/>
            <person name="Kauserud H."/>
        </authorList>
    </citation>
    <scope>NUCLEOTIDE SEQUENCE</scope>
    <source>
        <strain evidence="2">CBHHK182m</strain>
    </source>
</reference>
<evidence type="ECO:0000313" key="3">
    <source>
        <dbReference type="Proteomes" id="UP001215598"/>
    </source>
</evidence>
<evidence type="ECO:0000259" key="1">
    <source>
        <dbReference type="Pfam" id="PF20493"/>
    </source>
</evidence>
<sequence>MRVPATPPQIICQELVNNLAANPRNNVGDLPRAVCLGQSRNECCVSWSAGVGNIPQGDLSSAASQVLGGCTEGLVVSGLARNVQLGGKCVTECLSNRVDGCS</sequence>
<dbReference type="AlphaFoldDB" id="A0AAD7I8U8"/>
<accession>A0AAD7I8U8</accession>
<dbReference type="Pfam" id="PF20493">
    <property type="entry name" value="WD-like_fungi"/>
    <property type="match status" value="1"/>
</dbReference>
<dbReference type="InterPro" id="IPR046925">
    <property type="entry name" value="WD-like_fungi"/>
</dbReference>